<dbReference type="Proteomes" id="UP000319322">
    <property type="component" value="Unassembled WGS sequence"/>
</dbReference>
<sequence length="336" mass="39243">MNLREQDVELYNKIQELLEANKKTRQESISVLELARGTLAKQVKMHFEAKAKELEQRYDQAVQEKINDPQVASDVANNLNKMAAQEVARAMPALERNIQTALLAKIETKALAQSAQESLKEDLRAQIDTKRIFSPEELNVFLERAKGEIVQEFRQSIQTSLFGVWQAQLRSVLAQGQEDLQDALLELKEMGKEVLEAQFLPLVQEEITRLDFSFLKEQHALFYPAIEEHLKEMFLKELERDFMQAYWQDFITDFLNQQAPLKRLKEIEFEAQTHLESLLLGNAVKMLQEQEMAWMQIRLKEWQFKNDVALALKKQELIKQGILQDEWLHTKAYKVN</sequence>
<protein>
    <submittedName>
        <fullName evidence="1">Uncharacterized protein</fullName>
    </submittedName>
</protein>
<evidence type="ECO:0000313" key="1">
    <source>
        <dbReference type="EMBL" id="TSA79420.1"/>
    </source>
</evidence>
<reference evidence="2" key="1">
    <citation type="submission" date="2019-07" db="EMBL/GenBank/DDBJ databases">
        <title>Helicobacter labacensis sp. nov., Helicobacter mehlei sp. nov. and Helicobacter vulpis sp. nov., isolated from gastric mucosa of red fox (Vulpis vulpis).</title>
        <authorList>
            <person name="Papic B."/>
        </authorList>
    </citation>
    <scope>NUCLEOTIDE SEQUENCE [LARGE SCALE GENOMIC DNA]</scope>
    <source>
        <strain evidence="2">L8b</strain>
    </source>
</reference>
<accession>A0A553UGS5</accession>
<name>A0A553UGS5_9HELI</name>
<gene>
    <name evidence="1" type="ORF">FNE76_07975</name>
</gene>
<dbReference type="AlphaFoldDB" id="A0A553UGS5"/>
<proteinExistence type="predicted"/>
<reference evidence="1 2" key="2">
    <citation type="submission" date="2019-07" db="EMBL/GenBank/DDBJ databases">
        <title>Helicobacter labacensis sp. nov., Helicobacter mehlei sp. nov. and Helicobacter vulpis sp. nov., isolated from gastric mucosa of red fox (Vulpis vulpis).</title>
        <authorList>
            <person name="Kusar D."/>
            <person name="Gruntar I."/>
            <person name="Pate M."/>
            <person name="Zajc U."/>
            <person name="Ocepek M."/>
        </authorList>
    </citation>
    <scope>NUCLEOTIDE SEQUENCE [LARGE SCALE GENOMIC DNA]</scope>
    <source>
        <strain evidence="1 2">L8b</strain>
    </source>
</reference>
<evidence type="ECO:0000313" key="2">
    <source>
        <dbReference type="Proteomes" id="UP000319322"/>
    </source>
</evidence>
<dbReference type="EMBL" id="VKGC01000043">
    <property type="protein sequence ID" value="TSA79420.1"/>
    <property type="molecule type" value="Genomic_DNA"/>
</dbReference>
<comment type="caution">
    <text evidence="1">The sequence shown here is derived from an EMBL/GenBank/DDBJ whole genome shotgun (WGS) entry which is preliminary data.</text>
</comment>
<organism evidence="1 2">
    <name type="scientific">Helicobacter mehlei</name>
    <dbReference type="NCBI Taxonomy" id="2316080"/>
    <lineage>
        <taxon>Bacteria</taxon>
        <taxon>Pseudomonadati</taxon>
        <taxon>Campylobacterota</taxon>
        <taxon>Epsilonproteobacteria</taxon>
        <taxon>Campylobacterales</taxon>
        <taxon>Helicobacteraceae</taxon>
        <taxon>Helicobacter</taxon>
    </lineage>
</organism>
<keyword evidence="2" id="KW-1185">Reference proteome</keyword>